<dbReference type="GO" id="GO:0016787">
    <property type="term" value="F:hydrolase activity"/>
    <property type="evidence" value="ECO:0007669"/>
    <property type="project" value="UniProtKB-KW"/>
</dbReference>
<dbReference type="RefSeq" id="WP_166848005.1">
    <property type="nucleotide sequence ID" value="NZ_JAAONY010000003.1"/>
</dbReference>
<dbReference type="Proteomes" id="UP000528457">
    <property type="component" value="Unassembled WGS sequence"/>
</dbReference>
<dbReference type="InterPro" id="IPR001279">
    <property type="entry name" value="Metallo-B-lactamas"/>
</dbReference>
<evidence type="ECO:0000313" key="2">
    <source>
        <dbReference type="EMBL" id="MBB6523389.1"/>
    </source>
</evidence>
<reference evidence="2 3" key="1">
    <citation type="submission" date="2020-08" db="EMBL/GenBank/DDBJ databases">
        <title>Genomic Encyclopedia of Type Strains, Phase IV (KMG-IV): sequencing the most valuable type-strain genomes for metagenomic binning, comparative biology and taxonomic classification.</title>
        <authorList>
            <person name="Goeker M."/>
        </authorList>
    </citation>
    <scope>NUCLEOTIDE SEQUENCE [LARGE SCALE GENOMIC DNA]</scope>
    <source>
        <strain evidence="2 3">DSM 22368</strain>
    </source>
</reference>
<dbReference type="Pfam" id="PF00753">
    <property type="entry name" value="Lactamase_B"/>
    <property type="match status" value="1"/>
</dbReference>
<organism evidence="2 3">
    <name type="scientific">Pseudoteredinibacter isoporae</name>
    <dbReference type="NCBI Taxonomy" id="570281"/>
    <lineage>
        <taxon>Bacteria</taxon>
        <taxon>Pseudomonadati</taxon>
        <taxon>Pseudomonadota</taxon>
        <taxon>Gammaproteobacteria</taxon>
        <taxon>Cellvibrionales</taxon>
        <taxon>Cellvibrionaceae</taxon>
        <taxon>Pseudoteredinibacter</taxon>
    </lineage>
</organism>
<dbReference type="EMBL" id="JACHHT010000003">
    <property type="protein sequence ID" value="MBB6523389.1"/>
    <property type="molecule type" value="Genomic_DNA"/>
</dbReference>
<dbReference type="InterPro" id="IPR036866">
    <property type="entry name" value="RibonucZ/Hydroxyglut_hydro"/>
</dbReference>
<dbReference type="InParanoid" id="A0A7X0JW81"/>
<protein>
    <submittedName>
        <fullName evidence="2">Glyoxylase-like metal-dependent hydrolase (Beta-lactamase superfamily II)</fullName>
    </submittedName>
</protein>
<gene>
    <name evidence="2" type="ORF">HNR48_003691</name>
</gene>
<evidence type="ECO:0000313" key="3">
    <source>
        <dbReference type="Proteomes" id="UP000528457"/>
    </source>
</evidence>
<keyword evidence="3" id="KW-1185">Reference proteome</keyword>
<proteinExistence type="predicted"/>
<sequence length="315" mass="34958">MAKVLATEHLGFGVYCIDTGMGRAGLASCYLIVQDGEAALVETGTHLCVPTIVEAITELGISLEQLRYIIPTHVHLDHAGGAGTLMAQCPNAKLLIHPRGERHMVDPEKLKNATIAVYGEEIFAATYGDLIAIEAERVISVNDGDCHYLGDRKLEFLDTPGHARHHFCIYDPLSKGIFTGDTFGVSYPILNQSSKHAFIFPPSTPVHFDPPAWKASIKRLMSLKPQRIYLTHYGMVEQLPQLAADLIEQIDTYAEYATQRKQSEELEKIEEDLTKDSLNRLRQRECQLADEEINALIGLDNKINAQGLAHWAINS</sequence>
<dbReference type="InterPro" id="IPR037482">
    <property type="entry name" value="ST1585_MBL-fold"/>
</dbReference>
<comment type="caution">
    <text evidence="2">The sequence shown here is derived from an EMBL/GenBank/DDBJ whole genome shotgun (WGS) entry which is preliminary data.</text>
</comment>
<dbReference type="SUPFAM" id="SSF56281">
    <property type="entry name" value="Metallo-hydrolase/oxidoreductase"/>
    <property type="match status" value="1"/>
</dbReference>
<dbReference type="InterPro" id="IPR050855">
    <property type="entry name" value="NDM-1-like"/>
</dbReference>
<accession>A0A7X0JW81</accession>
<name>A0A7X0JW81_9GAMM</name>
<dbReference type="AlphaFoldDB" id="A0A7X0JW81"/>
<evidence type="ECO:0000259" key="1">
    <source>
        <dbReference type="SMART" id="SM00849"/>
    </source>
</evidence>
<dbReference type="SMART" id="SM00849">
    <property type="entry name" value="Lactamase_B"/>
    <property type="match status" value="1"/>
</dbReference>
<keyword evidence="2" id="KW-0378">Hydrolase</keyword>
<dbReference type="PANTHER" id="PTHR42951">
    <property type="entry name" value="METALLO-BETA-LACTAMASE DOMAIN-CONTAINING"/>
    <property type="match status" value="1"/>
</dbReference>
<dbReference type="PANTHER" id="PTHR42951:SF22">
    <property type="entry name" value="METALLO BETA-LACTAMASE SUPERFAMILY LIPOPROTEIN"/>
    <property type="match status" value="1"/>
</dbReference>
<feature type="domain" description="Metallo-beta-lactamase" evidence="1">
    <location>
        <begin position="26"/>
        <end position="232"/>
    </location>
</feature>
<dbReference type="Gene3D" id="3.60.15.10">
    <property type="entry name" value="Ribonuclease Z/Hydroxyacylglutathione hydrolase-like"/>
    <property type="match status" value="1"/>
</dbReference>
<dbReference type="CDD" id="cd07726">
    <property type="entry name" value="ST1585-like_MBL-fold"/>
    <property type="match status" value="1"/>
</dbReference>